<dbReference type="PANTHER" id="PTHR34883:SF15">
    <property type="entry name" value="EXTRACELLULAR SERINE-RICH PROTEIN"/>
    <property type="match status" value="1"/>
</dbReference>
<evidence type="ECO:0000313" key="4">
    <source>
        <dbReference type="Proteomes" id="UP000613580"/>
    </source>
</evidence>
<protein>
    <recommendedName>
        <fullName evidence="5">Cupredoxin</fullName>
    </recommendedName>
</protein>
<dbReference type="PANTHER" id="PTHR34883">
    <property type="entry name" value="SERINE-RICH PROTEIN, PUTATIVE-RELATED-RELATED"/>
    <property type="match status" value="1"/>
</dbReference>
<dbReference type="CDD" id="cd00920">
    <property type="entry name" value="Cupredoxin"/>
    <property type="match status" value="1"/>
</dbReference>
<dbReference type="AlphaFoldDB" id="A0A8H6THW2"/>
<feature type="region of interest" description="Disordered" evidence="1">
    <location>
        <begin position="205"/>
        <end position="229"/>
    </location>
</feature>
<feature type="compositionally biased region" description="Low complexity" evidence="1">
    <location>
        <begin position="206"/>
        <end position="229"/>
    </location>
</feature>
<comment type="caution">
    <text evidence="3">The sequence shown here is derived from an EMBL/GenBank/DDBJ whole genome shotgun (WGS) entry which is preliminary data.</text>
</comment>
<organism evidence="3 4">
    <name type="scientific">Mycena chlorophos</name>
    <name type="common">Agaric fungus</name>
    <name type="synonym">Agaricus chlorophos</name>
    <dbReference type="NCBI Taxonomy" id="658473"/>
    <lineage>
        <taxon>Eukaryota</taxon>
        <taxon>Fungi</taxon>
        <taxon>Dikarya</taxon>
        <taxon>Basidiomycota</taxon>
        <taxon>Agaricomycotina</taxon>
        <taxon>Agaricomycetes</taxon>
        <taxon>Agaricomycetidae</taxon>
        <taxon>Agaricales</taxon>
        <taxon>Marasmiineae</taxon>
        <taxon>Mycenaceae</taxon>
        <taxon>Mycena</taxon>
    </lineage>
</organism>
<reference evidence="3" key="1">
    <citation type="submission" date="2020-05" db="EMBL/GenBank/DDBJ databases">
        <title>Mycena genomes resolve the evolution of fungal bioluminescence.</title>
        <authorList>
            <person name="Tsai I.J."/>
        </authorList>
    </citation>
    <scope>NUCLEOTIDE SEQUENCE</scope>
    <source>
        <strain evidence="3">110903Hualien_Pintung</strain>
    </source>
</reference>
<dbReference type="Gene3D" id="2.60.40.420">
    <property type="entry name" value="Cupredoxins - blue copper proteins"/>
    <property type="match status" value="1"/>
</dbReference>
<dbReference type="Proteomes" id="UP000613580">
    <property type="component" value="Unassembled WGS sequence"/>
</dbReference>
<accession>A0A8H6THW2</accession>
<feature type="chain" id="PRO_5034171348" description="Cupredoxin" evidence="2">
    <location>
        <begin position="35"/>
        <end position="259"/>
    </location>
</feature>
<keyword evidence="2" id="KW-0732">Signal</keyword>
<name>A0A8H6THW2_MYCCL</name>
<dbReference type="SUPFAM" id="SSF49503">
    <property type="entry name" value="Cupredoxins"/>
    <property type="match status" value="1"/>
</dbReference>
<keyword evidence="4" id="KW-1185">Reference proteome</keyword>
<sequence length="259" mass="25769">MVETHLPASHLLLSFETKMLAFASLLAAAALVAAQDQTIQVGLSTNPPGLASLQFIPNSITAKNGSVVTFVFSGIPGNHSVTQSTFAEPCKSFEGGFDSGWVGIPANTSVLPTWNLTITDDSKPIWFFCKQSVPEPHCNLGMVGVINVKPGPNSLSAFAADAKTAALDAHEGGLAGLGASASALPDLGSGAKLFTTDSATVGPVTAAPASSGSASNSASGASQSGSSGSKTGAALGLTQNLSTVLGLLLGGVVIAATMV</sequence>
<evidence type="ECO:0000313" key="3">
    <source>
        <dbReference type="EMBL" id="KAF7319220.1"/>
    </source>
</evidence>
<evidence type="ECO:0000256" key="2">
    <source>
        <dbReference type="SAM" id="SignalP"/>
    </source>
</evidence>
<dbReference type="OrthoDB" id="2331100at2759"/>
<dbReference type="InterPro" id="IPR052953">
    <property type="entry name" value="Ser-rich/MCO-related"/>
</dbReference>
<proteinExistence type="predicted"/>
<dbReference type="EMBL" id="JACAZE010000003">
    <property type="protein sequence ID" value="KAF7319220.1"/>
    <property type="molecule type" value="Genomic_DNA"/>
</dbReference>
<feature type="signal peptide" evidence="2">
    <location>
        <begin position="1"/>
        <end position="34"/>
    </location>
</feature>
<dbReference type="InterPro" id="IPR008972">
    <property type="entry name" value="Cupredoxin"/>
</dbReference>
<evidence type="ECO:0008006" key="5">
    <source>
        <dbReference type="Google" id="ProtNLM"/>
    </source>
</evidence>
<gene>
    <name evidence="3" type="ORF">HMN09_00259300</name>
</gene>
<evidence type="ECO:0000256" key="1">
    <source>
        <dbReference type="SAM" id="MobiDB-lite"/>
    </source>
</evidence>